<feature type="region of interest" description="Disordered" evidence="1">
    <location>
        <begin position="2641"/>
        <end position="2670"/>
    </location>
</feature>
<feature type="compositionally biased region" description="Low complexity" evidence="1">
    <location>
        <begin position="2646"/>
        <end position="2656"/>
    </location>
</feature>
<feature type="compositionally biased region" description="Basic and acidic residues" evidence="1">
    <location>
        <begin position="2501"/>
        <end position="2516"/>
    </location>
</feature>
<accession>A0AAD5JXM1</accession>
<sequence>MSHNVDSNNNDAGHERPENSPSINDTITTNDSTVDQKTRGNEVKVIEARTAIMLLNYSRVSTKNEYNQWFLKNLFQPLTTKENDIMKILYLSRSRRPIWRQEDSSLTDVLGDPSHGPGEVFALTPRTNLMTMTYEYRVVYILDLSSSLATVGSTTPTILLSGAFESLRNSLEGLVQPFSLPLSPEQKAILRPRIRLTVMADCSQFASNINVIPMLAEHPTIRVFIQNVTVGTHNIHNIVARLYAEFLTFQKDTASFRNLMQRKRSTLEYDLDVGGGEVVIPQDVSILDATSLPPENSPLLAVSPSQQPQHQSNQQSSVSNRSSSTDNNGVKPQNGRSHNQSTKQEVWGMGKSGANLSRILHAGHFALKLLPREGRPQMILITDGSMKSNVHDNTFVRQFAEEDAICHIIQVGSIHSFIPGRNFGFVPDNEILTFLAKSTGGSFTYSDQCKPVVDVISTSTTYNSNVTSEWQDERPAVEIVPVNETNIKSPNIYHTKYLLRESTLTPRHLDLRLYDAQERGTTGGLDRITMDEQQALYNFPWDPYSSPPQDTVRLLRYREYLLPAEFSHVIASRAREGFILHSVSFDNFKKSATTTDTSLLRTFDAPDFSSVKKERIQIIMALQWQPNVVIEYRIRATWLPTIIGPLKELKTDPCFLPSSIFSRAKAPRAEIFVRTDAEFAHMLQNWDAFRRRAQMMGVVTGAPYLSDTYNAPSYVKAEKLKNYLIDIYEGDEVLKAVLGFNSKYLSGLQLAETNQQRNAFTDTFRNFWEYINGSTNRPRSRSWYDDNCIDLLLGDVSPYMSPKLTSLYNQDFVSNVEYTINEATEKLQHILRSWADFQGSDGTFVRIMNRFVNSSEMSDNDTKDFFPVSLSYPPSFYEVRVRREYGRLVSVRLLFFNMDVQARQRTISYLLHILELPDEPSSMICHRPYSRLLMRDVKHFHQDDGGVQLRNRSRAWYLPAAMWLTSEYIVRDYLRHITWTWQTDNHQNKYHKEHKMMPLHDLAFQFLCQARLDQGFRLVSPRPDGTHFYQEISLPGNDDPCAIQYFIWKDSDTGNITTELWMEPSCNHDQYEALKTWTVNPDRKTISHLVTFDQIHAVARSKSKGDIKEKSIREPESSTSNAITNQQNITMTMMLPQLFDVTTVLRSNAFVIASFASPRFYGLSLDTEKDKQINRRYDARLQQSYNQMNKPAFKNQTHQHQREEHQNDICLRPDPILSKNKKALAQLGLNTQNHALLHYFAELGLETVTDGEIIMTHHDSGTRFWSQLKQAVFANKSYYSGLQFTTDLRQLRCFVSLVDVRSFVIILFPALDAVIRGLSDNQPYTEDNRLDFIMFECVRKKPLKPIKSDSHFDRGKSNNNNSIGFTKLVIDDDCNHDNDDNILIKPIEWLVYEDDGLGDTMRPLLTKGHFHENRAPCLTDRVLRITQNIRQLYCKSFFRSFYTCLMRGLLVDTEDLKEVLSICDESIMEIDMTEFVNVMALQCQGSDDNNRHLVREIQGRFASIFQHYFELLHTKDDTESSLFYYKPPFSRTSEQGTSMDDQISLLVDLVACSQIPLLIRLESVYTNPEKGTTVKVPITSLPTAFEGQTNDKEFINFEPIMNGDIYNGDWSPLDRKSTTVSLNLVCINMRRSPDEEYIVTNPLISFPRESLINSMRSQPSCFSSLARDQQEALAETEARIRWLLIEETLHGLLKSSVITKPILQYVDCQLGHGSIFVNFPTVINIPFQFVKDLHHSRKIFMDELEKAGQYIQNYKLRRIGDYFYVSQDTVYNMRDEEALRTSTSEEDIESSEDNNSGPSTAHTPQNTSEDDRELCNGLGISTLDINTNRESSDSTEESFQDRPLYWLVLRPQERYISMFFYSKLQIRSSVLQRLRDLLAEVQERTNRLILLESLQETRSCSKFLEPNVIGPSIMVDSSDEESEEEDNIYTGSENDGSLAATDRFIPGQFACPVIYTKHFPLHWRLQPNVALKYLTADVLRLFVVRNRPNMYVIERGGSIVYCKIFEQEQGGSNPGGTGDTIMATTPTDATVSHSSQTMQPAAIDIDRSVIRSPDERKGKNDGSTSLNSSDSARELVLEVHGIDLPPWIEQEFIDLIENRLTTEITLNEIQHFFLRNPGSKPTPADVKFIIPLDKPPTGKEVLCVPSLVSDPITLLLFFRQSILADTIKPFTGLHVNDAMRIYNQKRFPQMATSEFNENQYCFYYNCTRRVPGTSSPLELAVGQGLAGICITSEIIRIEANNSGNILSDQVMEINPERVKACLEDEFRECTLPVPTTGTKTRSKLKYVNTRCRVWIELWVTGSADSSTLLHHIYDCFRQSLCDYLIEKTVSIDYGAALLHRALLFEDRGISVGRTLRKTFIDSVLYILQKAAEWKSPTVYSFDQTIQIMPWAMDDLLDYINCELCNQDPSLKMTAAWALLNQQDVATSNWELYQGQRLIHDRIRNNIRLVGISGLSEFVEKLGVEEHRRASVVSEDRSMTGGSRRSSITSHGSASNKMHKQLKSEESNKAPAEDRSRSSSTSRSMSGVVSRASRSNISRVDVAKHCFLLMRLDSKGISVYTYNWSEKTSINVFDSIFRAVARQKARHDVLMNILQQKMGVFHHSRPLKQIFEHYSSSEALQSIQHITNQYMTPHIYIASPKHRLRTSQSQQQQSQQQKNDITTSKTEITTAPAGRSMKKVDALIELQDMINYSTITTDRNDTTSISTTIVTKSTEHDEKQTYIPAVGTTAAATATPPPGSQQQSWLREANELDTTLAEFTAVEDSTRCDHDLLKRHGTPFFDAVVRRISVQNIHRKARQVYNRWSRQYIIDETNGCDKLLTRRDVKAIIRSSRLLHYCRTPLLFSRFEESWGNLDEEPSSREQTAQWYTNMMNALVLEYSKYLEGVDMHIIDLLSRDDSELDSSVFRVSSNFSIECTPVYLLRVVKGGSILCEVRFTGTYVSVTLYTLHRRYGRQAQTPDREIFRSFEETSGQFKQFIHVNSFVYDFHLRYIQKMLENNDTPASRSNSNLNHSCNSSTTSSNFGNTAIPILANLNLLNVLRQFTTINKQPASYARNRVLRGFYQIASDAVVDKHKFLDNLFGNSPRHGLTSIRMKDKSVGATVTSHDLSFTPDGGRAGNWKHTLIVAASDVEEEGLWLEYFILVVYQGRMSPTTMYKNIHPPSKTNALIRDSIDEMLLLEGYTLDDIVTNARDRLDTIVADVIVYCKYHNDWSELYSSDLVTLPGSQSARLTTLLSEFDHTDLCKLDNNMVSILSTRLDWNSAFDQLITGLHRKKSVKDIRTVNGKRHLLLYNHGRYMDYLIHLQIDTCNHIQGWMVSREDSRTSQPYREQIANLGNMLCHIIWRQTSDNFNKSSHPNSSIITATPSNASSSTAITTLSTQNSPLLS</sequence>
<dbReference type="Proteomes" id="UP001209540">
    <property type="component" value="Unassembled WGS sequence"/>
</dbReference>
<feature type="compositionally biased region" description="Polar residues" evidence="1">
    <location>
        <begin position="2657"/>
        <end position="2668"/>
    </location>
</feature>
<dbReference type="GO" id="GO:0005777">
    <property type="term" value="C:peroxisome"/>
    <property type="evidence" value="ECO:0007669"/>
    <property type="project" value="InterPro"/>
</dbReference>
<feature type="region of interest" description="Disordered" evidence="1">
    <location>
        <begin position="2045"/>
        <end position="2068"/>
    </location>
</feature>
<dbReference type="PANTHER" id="PTHR14918:SF3">
    <property type="entry name" value="KICSTOR COMPLEX PROTEIN SZT2"/>
    <property type="match status" value="1"/>
</dbReference>
<reference evidence="2" key="1">
    <citation type="journal article" date="2022" name="IScience">
        <title>Evolution of zygomycete secretomes and the origins of terrestrial fungal ecologies.</title>
        <authorList>
            <person name="Chang Y."/>
            <person name="Wang Y."/>
            <person name="Mondo S."/>
            <person name="Ahrendt S."/>
            <person name="Andreopoulos W."/>
            <person name="Barry K."/>
            <person name="Beard J."/>
            <person name="Benny G.L."/>
            <person name="Blankenship S."/>
            <person name="Bonito G."/>
            <person name="Cuomo C."/>
            <person name="Desiro A."/>
            <person name="Gervers K.A."/>
            <person name="Hundley H."/>
            <person name="Kuo A."/>
            <person name="LaButti K."/>
            <person name="Lang B.F."/>
            <person name="Lipzen A."/>
            <person name="O'Donnell K."/>
            <person name="Pangilinan J."/>
            <person name="Reynolds N."/>
            <person name="Sandor L."/>
            <person name="Smith M.E."/>
            <person name="Tsang A."/>
            <person name="Grigoriev I.V."/>
            <person name="Stajich J.E."/>
            <person name="Spatafora J.W."/>
        </authorList>
    </citation>
    <scope>NUCLEOTIDE SEQUENCE</scope>
    <source>
        <strain evidence="2">RSA 2281</strain>
    </source>
</reference>
<protein>
    <submittedName>
        <fullName evidence="2">Uncharacterized protein</fullName>
    </submittedName>
</protein>
<evidence type="ECO:0000256" key="1">
    <source>
        <dbReference type="SAM" id="MobiDB-lite"/>
    </source>
</evidence>
<proteinExistence type="predicted"/>
<keyword evidence="3" id="KW-1185">Reference proteome</keyword>
<dbReference type="EMBL" id="JAIXMP010000051">
    <property type="protein sequence ID" value="KAI9245564.1"/>
    <property type="molecule type" value="Genomic_DNA"/>
</dbReference>
<dbReference type="InterPro" id="IPR033228">
    <property type="entry name" value="SZT2"/>
</dbReference>
<feature type="compositionally biased region" description="Low complexity" evidence="1">
    <location>
        <begin position="2517"/>
        <end position="2529"/>
    </location>
</feature>
<feature type="compositionally biased region" description="Polar residues" evidence="1">
    <location>
        <begin position="325"/>
        <end position="344"/>
    </location>
</feature>
<feature type="compositionally biased region" description="Polar residues" evidence="1">
    <location>
        <begin position="19"/>
        <end position="33"/>
    </location>
</feature>
<feature type="region of interest" description="Disordered" evidence="1">
    <location>
        <begin position="2469"/>
        <end position="2529"/>
    </location>
</feature>
<feature type="region of interest" description="Disordered" evidence="1">
    <location>
        <begin position="1"/>
        <end position="38"/>
    </location>
</feature>
<dbReference type="PANTHER" id="PTHR14918">
    <property type="entry name" value="KICSTOR COMPLEX PROTEIN SZT2"/>
    <property type="match status" value="1"/>
</dbReference>
<comment type="caution">
    <text evidence="2">The sequence shown here is derived from an EMBL/GenBank/DDBJ whole genome shotgun (WGS) entry which is preliminary data.</text>
</comment>
<feature type="compositionally biased region" description="Low complexity" evidence="1">
    <location>
        <begin position="302"/>
        <end position="324"/>
    </location>
</feature>
<feature type="compositionally biased region" description="Polar residues" evidence="1">
    <location>
        <begin position="2479"/>
        <end position="2495"/>
    </location>
</feature>
<evidence type="ECO:0000313" key="2">
    <source>
        <dbReference type="EMBL" id="KAI9245564.1"/>
    </source>
</evidence>
<feature type="compositionally biased region" description="Polar residues" evidence="1">
    <location>
        <begin position="1797"/>
        <end position="1807"/>
    </location>
</feature>
<evidence type="ECO:0000313" key="3">
    <source>
        <dbReference type="Proteomes" id="UP001209540"/>
    </source>
</evidence>
<feature type="compositionally biased region" description="Polar residues" evidence="1">
    <location>
        <begin position="1"/>
        <end position="11"/>
    </location>
</feature>
<gene>
    <name evidence="2" type="ORF">BDA99DRAFT_490295</name>
</gene>
<name>A0AAD5JXM1_9FUNG</name>
<feature type="compositionally biased region" description="Acidic residues" evidence="1">
    <location>
        <begin position="1917"/>
        <end position="1927"/>
    </location>
</feature>
<organism evidence="2 3">
    <name type="scientific">Phascolomyces articulosus</name>
    <dbReference type="NCBI Taxonomy" id="60185"/>
    <lineage>
        <taxon>Eukaryota</taxon>
        <taxon>Fungi</taxon>
        <taxon>Fungi incertae sedis</taxon>
        <taxon>Mucoromycota</taxon>
        <taxon>Mucoromycotina</taxon>
        <taxon>Mucoromycetes</taxon>
        <taxon>Mucorales</taxon>
        <taxon>Lichtheimiaceae</taxon>
        <taxon>Phascolomyces</taxon>
    </lineage>
</organism>
<reference evidence="2" key="2">
    <citation type="submission" date="2023-02" db="EMBL/GenBank/DDBJ databases">
        <authorList>
            <consortium name="DOE Joint Genome Institute"/>
            <person name="Mondo S.J."/>
            <person name="Chang Y."/>
            <person name="Wang Y."/>
            <person name="Ahrendt S."/>
            <person name="Andreopoulos W."/>
            <person name="Barry K."/>
            <person name="Beard J."/>
            <person name="Benny G.L."/>
            <person name="Blankenship S."/>
            <person name="Bonito G."/>
            <person name="Cuomo C."/>
            <person name="Desiro A."/>
            <person name="Gervers K.A."/>
            <person name="Hundley H."/>
            <person name="Kuo A."/>
            <person name="LaButti K."/>
            <person name="Lang B.F."/>
            <person name="Lipzen A."/>
            <person name="O'Donnell K."/>
            <person name="Pangilinan J."/>
            <person name="Reynolds N."/>
            <person name="Sandor L."/>
            <person name="Smith M.W."/>
            <person name="Tsang A."/>
            <person name="Grigoriev I.V."/>
            <person name="Stajich J.E."/>
            <person name="Spatafora J.W."/>
        </authorList>
    </citation>
    <scope>NUCLEOTIDE SEQUENCE</scope>
    <source>
        <strain evidence="2">RSA 2281</strain>
    </source>
</reference>
<feature type="region of interest" description="Disordered" evidence="1">
    <location>
        <begin position="1914"/>
        <end position="1935"/>
    </location>
</feature>
<feature type="region of interest" description="Disordered" evidence="1">
    <location>
        <begin position="295"/>
        <end position="345"/>
    </location>
</feature>
<feature type="compositionally biased region" description="Basic and acidic residues" evidence="1">
    <location>
        <begin position="2045"/>
        <end position="2060"/>
    </location>
</feature>
<feature type="region of interest" description="Disordered" evidence="1">
    <location>
        <begin position="1778"/>
        <end position="1813"/>
    </location>
</feature>